<keyword evidence="3" id="KW-1185">Reference proteome</keyword>
<accession>A0ABS3CZF4</accession>
<keyword evidence="2" id="KW-0378">Hydrolase</keyword>
<dbReference type="Pfam" id="PF04471">
    <property type="entry name" value="Mrr_cat"/>
    <property type="match status" value="1"/>
</dbReference>
<dbReference type="GO" id="GO:0004519">
    <property type="term" value="F:endonuclease activity"/>
    <property type="evidence" value="ECO:0007669"/>
    <property type="project" value="UniProtKB-KW"/>
</dbReference>
<feature type="domain" description="Restriction endonuclease type IV Mrr" evidence="1">
    <location>
        <begin position="8"/>
        <end position="117"/>
    </location>
</feature>
<comment type="caution">
    <text evidence="2">The sequence shown here is derived from an EMBL/GenBank/DDBJ whole genome shotgun (WGS) entry which is preliminary data.</text>
</comment>
<proteinExistence type="predicted"/>
<organism evidence="2 3">
    <name type="scientific">Bowmanella yangjiangensis</name>
    <dbReference type="NCBI Taxonomy" id="2811230"/>
    <lineage>
        <taxon>Bacteria</taxon>
        <taxon>Pseudomonadati</taxon>
        <taxon>Pseudomonadota</taxon>
        <taxon>Gammaproteobacteria</taxon>
        <taxon>Alteromonadales</taxon>
        <taxon>Alteromonadaceae</taxon>
        <taxon>Bowmanella</taxon>
    </lineage>
</organism>
<evidence type="ECO:0000313" key="3">
    <source>
        <dbReference type="Proteomes" id="UP000663992"/>
    </source>
</evidence>
<dbReference type="InterPro" id="IPR011856">
    <property type="entry name" value="tRNA_endonuc-like_dom_sf"/>
</dbReference>
<dbReference type="Gene3D" id="3.40.1350.10">
    <property type="match status" value="1"/>
</dbReference>
<gene>
    <name evidence="2" type="ORF">J0A65_21780</name>
</gene>
<keyword evidence="2" id="KW-0255">Endonuclease</keyword>
<evidence type="ECO:0000313" key="2">
    <source>
        <dbReference type="EMBL" id="MBN7822508.1"/>
    </source>
</evidence>
<protein>
    <submittedName>
        <fullName evidence="2">Restriction endonuclease</fullName>
    </submittedName>
</protein>
<dbReference type="InterPro" id="IPR011335">
    <property type="entry name" value="Restrct_endonuc-II-like"/>
</dbReference>
<reference evidence="2 3" key="1">
    <citation type="submission" date="2021-03" db="EMBL/GenBank/DDBJ databases">
        <title>novel species isolated from a fishpond in China.</title>
        <authorList>
            <person name="Lu H."/>
            <person name="Cai Z."/>
        </authorList>
    </citation>
    <scope>NUCLEOTIDE SEQUENCE [LARGE SCALE GENOMIC DNA]</scope>
    <source>
        <strain evidence="2 3">Y57</strain>
    </source>
</reference>
<dbReference type="RefSeq" id="WP_206596426.1">
    <property type="nucleotide sequence ID" value="NZ_JAFKCS010000081.1"/>
</dbReference>
<dbReference type="EMBL" id="JAFKCS010000081">
    <property type="protein sequence ID" value="MBN7822508.1"/>
    <property type="molecule type" value="Genomic_DNA"/>
</dbReference>
<dbReference type="Proteomes" id="UP000663992">
    <property type="component" value="Unassembled WGS sequence"/>
</dbReference>
<keyword evidence="2" id="KW-0540">Nuclease</keyword>
<name>A0ABS3CZF4_9ALTE</name>
<evidence type="ECO:0000259" key="1">
    <source>
        <dbReference type="Pfam" id="PF04471"/>
    </source>
</evidence>
<sequence length="341" mass="39004">MQDLMPPWKKFEDLVKKILEAQLFDIQVNPLRGDNGFDFTGTLAHESWAIEVKYYRTARVRPSLIESAAARVISNGLSQRASKAMLIVSSLLTPEIRVALESKYSILFVDRVDLRSWATVKPSLIDELDALLELDPNYSNDNHFTSISFDSVKRLERNSALSVDNEGTALCEKLATIKKGKSHWAKYETFCTEALHYLFPNDLSGWHKQMSVDGGISRYDFVCRAGTATEFWKFLVENLNSRYVVFEFKNYSEKIKQGQVLTTEKYLLERALRKVAIIFTRSGADKNAVKMMQGAMREHGKLILPLDDELVRKMLLMKENGNDPTDLLFEITDNFLLSLPR</sequence>
<dbReference type="SUPFAM" id="SSF52980">
    <property type="entry name" value="Restriction endonuclease-like"/>
    <property type="match status" value="1"/>
</dbReference>
<dbReference type="InterPro" id="IPR007560">
    <property type="entry name" value="Restrct_endonuc_IV_Mrr"/>
</dbReference>